<dbReference type="PANTHER" id="PTHR30222">
    <property type="entry name" value="SPERMIDINE/PUTRESCINE-BINDING PERIPLASMIC PROTEIN"/>
    <property type="match status" value="1"/>
</dbReference>
<evidence type="ECO:0000313" key="4">
    <source>
        <dbReference type="Proteomes" id="UP000029719"/>
    </source>
</evidence>
<dbReference type="CDD" id="cd13589">
    <property type="entry name" value="PBP2_polyamine_RpCGA009"/>
    <property type="match status" value="1"/>
</dbReference>
<accession>A0A9X0EBM5</accession>
<dbReference type="AlphaFoldDB" id="A0A9X0EBM5"/>
<protein>
    <submittedName>
        <fullName evidence="3">Spermidine/putrescine ABC transporter substrate-binding protein</fullName>
    </submittedName>
</protein>
<dbReference type="Pfam" id="PF13416">
    <property type="entry name" value="SBP_bac_8"/>
    <property type="match status" value="1"/>
</dbReference>
<evidence type="ECO:0000256" key="1">
    <source>
        <dbReference type="ARBA" id="ARBA00022729"/>
    </source>
</evidence>
<evidence type="ECO:0000313" key="3">
    <source>
        <dbReference type="EMBL" id="KGF62886.1"/>
    </source>
</evidence>
<feature type="chain" id="PRO_5040963777" evidence="2">
    <location>
        <begin position="45"/>
        <end position="366"/>
    </location>
</feature>
<reference evidence="3 4" key="1">
    <citation type="submission" date="2014-09" db="EMBL/GenBank/DDBJ databases">
        <title>Genome sequence of Pseudomonas lutea strain DSM 17257T.</title>
        <authorList>
            <person name="Kwak Y."/>
            <person name="Shin J.-H."/>
        </authorList>
    </citation>
    <scope>NUCLEOTIDE SEQUENCE [LARGE SCALE GENOMIC DNA]</scope>
    <source>
        <strain evidence="3 4">DSM 17257</strain>
    </source>
</reference>
<evidence type="ECO:0000256" key="2">
    <source>
        <dbReference type="SAM" id="SignalP"/>
    </source>
</evidence>
<feature type="signal peptide" evidence="2">
    <location>
        <begin position="1"/>
        <end position="44"/>
    </location>
</feature>
<sequence length="366" mass="40314">MTPVRLILCYSTKKQYQTLLRSVSMLKKIAILAVVVGVASQAQAQQLTVVSFGGLNKQAQEKAFYQPFSKSNDATIEAGEYNGEMAKIKAMVETGQVGWDVVEVESPDLVRGCSEGLFEPLDWAKLGDKKQFIESAATECGAGIFIWSTVLAYDSKKLSRAPTGWADFWDVKTYPGKRGLRKSAKFTLEIALLADGVLPGQLYSVLSTPEGVDRAFKKLDQIKSSIQWWEAGAQPMQWLVSGDVVMTSSYNGRVTAAQNEGHPFSIVWNGSLYDLDSWAIVKGSKNKALAEQFIAFANRPENQKVFAETIPYGPTNTQTIAQIDPKVRADLPTAPANLKGARGVDTEFWIEHGEELEQRFNAWAAN</sequence>
<dbReference type="PANTHER" id="PTHR30222:SF2">
    <property type="entry name" value="ABC TRANSPORTER SUBSTRATE-BINDING PROTEIN"/>
    <property type="match status" value="1"/>
</dbReference>
<dbReference type="SUPFAM" id="SSF53850">
    <property type="entry name" value="Periplasmic binding protein-like II"/>
    <property type="match status" value="1"/>
</dbReference>
<dbReference type="EMBL" id="JRMB01000002">
    <property type="protein sequence ID" value="KGF62886.1"/>
    <property type="molecule type" value="Genomic_DNA"/>
</dbReference>
<proteinExistence type="predicted"/>
<organism evidence="3 4">
    <name type="scientific">Pseudomonas lutea</name>
    <dbReference type="NCBI Taxonomy" id="243924"/>
    <lineage>
        <taxon>Bacteria</taxon>
        <taxon>Pseudomonadati</taxon>
        <taxon>Pseudomonadota</taxon>
        <taxon>Gammaproteobacteria</taxon>
        <taxon>Pseudomonadales</taxon>
        <taxon>Pseudomonadaceae</taxon>
        <taxon>Pseudomonas</taxon>
    </lineage>
</organism>
<comment type="caution">
    <text evidence="3">The sequence shown here is derived from an EMBL/GenBank/DDBJ whole genome shotgun (WGS) entry which is preliminary data.</text>
</comment>
<keyword evidence="1 2" id="KW-0732">Signal</keyword>
<dbReference type="Proteomes" id="UP000029719">
    <property type="component" value="Unassembled WGS sequence"/>
</dbReference>
<gene>
    <name evidence="3" type="ORF">LT42_13065</name>
</gene>
<dbReference type="Gene3D" id="3.40.190.10">
    <property type="entry name" value="Periplasmic binding protein-like II"/>
    <property type="match status" value="2"/>
</dbReference>
<dbReference type="InterPro" id="IPR006059">
    <property type="entry name" value="SBP"/>
</dbReference>
<name>A0A9X0EBM5_9PSED</name>